<accession>A0A379IQB8</accession>
<organism evidence="2 3">
    <name type="scientific">Ectopseudomonas mendocina</name>
    <name type="common">Pseudomonas mendocina</name>
    <dbReference type="NCBI Taxonomy" id="300"/>
    <lineage>
        <taxon>Bacteria</taxon>
        <taxon>Pseudomonadati</taxon>
        <taxon>Pseudomonadota</taxon>
        <taxon>Gammaproteobacteria</taxon>
        <taxon>Pseudomonadales</taxon>
        <taxon>Pseudomonadaceae</taxon>
        <taxon>Ectopseudomonas</taxon>
    </lineage>
</organism>
<name>A0A379IQB8_ECTME</name>
<dbReference type="AlphaFoldDB" id="A0A379IQB8"/>
<protein>
    <submittedName>
        <fullName evidence="2">Uncharacterized protein</fullName>
    </submittedName>
</protein>
<evidence type="ECO:0000313" key="2">
    <source>
        <dbReference type="EMBL" id="SUD38271.1"/>
    </source>
</evidence>
<evidence type="ECO:0000313" key="3">
    <source>
        <dbReference type="Proteomes" id="UP000254260"/>
    </source>
</evidence>
<evidence type="ECO:0000256" key="1">
    <source>
        <dbReference type="SAM" id="MobiDB-lite"/>
    </source>
</evidence>
<dbReference type="EMBL" id="UGUU01000001">
    <property type="protein sequence ID" value="SUD38271.1"/>
    <property type="molecule type" value="Genomic_DNA"/>
</dbReference>
<sequence length="30" mass="3352">MRQACARSRKWERGASSAIIRAPGIPKEQP</sequence>
<feature type="region of interest" description="Disordered" evidence="1">
    <location>
        <begin position="1"/>
        <end position="30"/>
    </location>
</feature>
<dbReference type="Proteomes" id="UP000254260">
    <property type="component" value="Unassembled WGS sequence"/>
</dbReference>
<gene>
    <name evidence="2" type="ORF">NCTC10899_01041</name>
</gene>
<proteinExistence type="predicted"/>
<reference evidence="2 3" key="1">
    <citation type="submission" date="2018-06" db="EMBL/GenBank/DDBJ databases">
        <authorList>
            <consortium name="Pathogen Informatics"/>
            <person name="Doyle S."/>
        </authorList>
    </citation>
    <scope>NUCLEOTIDE SEQUENCE [LARGE SCALE GENOMIC DNA]</scope>
    <source>
        <strain evidence="2 3">NCTC10899</strain>
    </source>
</reference>